<proteinExistence type="predicted"/>
<sequence length="130" mass="14542">VTTESHQFHLNTCRSEVIPRWLSVHGHMTPTPTPLTLQPPFCRALPSPGWKKMMTVTTEMSPCRYIRTEINRDTVGQKWTGSGPRLEAKLCFSGSSFFFQSSTPSGSLSTNPPLLTPPFTSDMAFALLRR</sequence>
<name>A0AAD6AXJ4_9TELE</name>
<dbReference type="AlphaFoldDB" id="A0AAD6AXJ4"/>
<comment type="caution">
    <text evidence="1">The sequence shown here is derived from an EMBL/GenBank/DDBJ whole genome shotgun (WGS) entry which is preliminary data.</text>
</comment>
<feature type="non-terminal residue" evidence="1">
    <location>
        <position position="1"/>
    </location>
</feature>
<evidence type="ECO:0000313" key="2">
    <source>
        <dbReference type="Proteomes" id="UP001219934"/>
    </source>
</evidence>
<protein>
    <submittedName>
        <fullName evidence="1">Uncharacterized protein</fullName>
    </submittedName>
</protein>
<gene>
    <name evidence="1" type="ORF">JOQ06_029779</name>
</gene>
<feature type="non-terminal residue" evidence="1">
    <location>
        <position position="130"/>
    </location>
</feature>
<dbReference type="EMBL" id="JAPTMU010000013">
    <property type="protein sequence ID" value="KAJ4932941.1"/>
    <property type="molecule type" value="Genomic_DNA"/>
</dbReference>
<evidence type="ECO:0000313" key="1">
    <source>
        <dbReference type="EMBL" id="KAJ4932941.1"/>
    </source>
</evidence>
<dbReference type="Proteomes" id="UP001219934">
    <property type="component" value="Unassembled WGS sequence"/>
</dbReference>
<keyword evidence="2" id="KW-1185">Reference proteome</keyword>
<organism evidence="1 2">
    <name type="scientific">Pogonophryne albipinna</name>
    <dbReference type="NCBI Taxonomy" id="1090488"/>
    <lineage>
        <taxon>Eukaryota</taxon>
        <taxon>Metazoa</taxon>
        <taxon>Chordata</taxon>
        <taxon>Craniata</taxon>
        <taxon>Vertebrata</taxon>
        <taxon>Euteleostomi</taxon>
        <taxon>Actinopterygii</taxon>
        <taxon>Neopterygii</taxon>
        <taxon>Teleostei</taxon>
        <taxon>Neoteleostei</taxon>
        <taxon>Acanthomorphata</taxon>
        <taxon>Eupercaria</taxon>
        <taxon>Perciformes</taxon>
        <taxon>Notothenioidei</taxon>
        <taxon>Pogonophryne</taxon>
    </lineage>
</organism>
<accession>A0AAD6AXJ4</accession>
<reference evidence="1" key="1">
    <citation type="submission" date="2022-11" db="EMBL/GenBank/DDBJ databases">
        <title>Chromosome-level genome of Pogonophryne albipinna.</title>
        <authorList>
            <person name="Jo E."/>
        </authorList>
    </citation>
    <scope>NUCLEOTIDE SEQUENCE</scope>
    <source>
        <strain evidence="1">SGF0006</strain>
        <tissue evidence="1">Muscle</tissue>
    </source>
</reference>